<feature type="transmembrane region" description="Helical" evidence="11">
    <location>
        <begin position="166"/>
        <end position="185"/>
    </location>
</feature>
<feature type="transmembrane region" description="Helical" evidence="11">
    <location>
        <begin position="459"/>
        <end position="479"/>
    </location>
</feature>
<dbReference type="Proteomes" id="UP000199693">
    <property type="component" value="Unassembled WGS sequence"/>
</dbReference>
<keyword evidence="5 11" id="KW-0812">Transmembrane</keyword>
<dbReference type="PIRSF" id="PIRSF006603">
    <property type="entry name" value="DinF"/>
    <property type="match status" value="1"/>
</dbReference>
<keyword evidence="14" id="KW-1185">Reference proteome</keyword>
<dbReference type="GO" id="GO:0005886">
    <property type="term" value="C:plasma membrane"/>
    <property type="evidence" value="ECO:0007669"/>
    <property type="project" value="UniProtKB-SubCell"/>
</dbReference>
<feature type="transmembrane region" description="Helical" evidence="11">
    <location>
        <begin position="355"/>
        <end position="373"/>
    </location>
</feature>
<feature type="transmembrane region" description="Helical" evidence="11">
    <location>
        <begin position="314"/>
        <end position="334"/>
    </location>
</feature>
<feature type="transmembrane region" description="Helical" evidence="11">
    <location>
        <begin position="287"/>
        <end position="308"/>
    </location>
</feature>
<feature type="transmembrane region" description="Helical" evidence="11">
    <location>
        <begin position="393"/>
        <end position="410"/>
    </location>
</feature>
<evidence type="ECO:0000256" key="6">
    <source>
        <dbReference type="ARBA" id="ARBA00022989"/>
    </source>
</evidence>
<name>A0A239GW16_9PSED</name>
<evidence type="ECO:0000256" key="8">
    <source>
        <dbReference type="ARBA" id="ARBA00023136"/>
    </source>
</evidence>
<dbReference type="GO" id="GO:0006811">
    <property type="term" value="P:monoatomic ion transport"/>
    <property type="evidence" value="ECO:0007669"/>
    <property type="project" value="UniProtKB-KW"/>
</dbReference>
<feature type="transmembrane region" description="Helical" evidence="11">
    <location>
        <begin position="228"/>
        <end position="250"/>
    </location>
</feature>
<accession>A0A239GW16</accession>
<dbReference type="Pfam" id="PF01554">
    <property type="entry name" value="MatE"/>
    <property type="match status" value="2"/>
</dbReference>
<feature type="transmembrane region" description="Helical" evidence="11">
    <location>
        <begin position="125"/>
        <end position="146"/>
    </location>
</feature>
<reference evidence="13 14" key="2">
    <citation type="submission" date="2017-06" db="EMBL/GenBank/DDBJ databases">
        <authorList>
            <person name="Varghese N."/>
            <person name="Submissions S."/>
        </authorList>
    </citation>
    <scope>NUCLEOTIDE SEQUENCE [LARGE SCALE GENOMIC DNA]</scope>
    <source>
        <strain evidence="13 14">RLD-1</strain>
    </source>
</reference>
<protein>
    <recommendedName>
        <fullName evidence="9">Multidrug-efflux transporter</fullName>
    </recommendedName>
</protein>
<evidence type="ECO:0000313" key="12">
    <source>
        <dbReference type="EMBL" id="SDI79807.1"/>
    </source>
</evidence>
<evidence type="ECO:0000256" key="11">
    <source>
        <dbReference type="SAM" id="Phobius"/>
    </source>
</evidence>
<comment type="subcellular location">
    <subcellularLocation>
        <location evidence="1">Cell inner membrane</location>
        <topology evidence="1">Multi-pass membrane protein</topology>
    </subcellularLocation>
</comment>
<keyword evidence="6 11" id="KW-1133">Transmembrane helix</keyword>
<keyword evidence="7" id="KW-0406">Ion transport</keyword>
<reference evidence="12 15" key="1">
    <citation type="submission" date="2016-10" db="EMBL/GenBank/DDBJ databases">
        <authorList>
            <person name="de Groot N.N."/>
        </authorList>
    </citation>
    <scope>NUCLEOTIDE SEQUENCE [LARGE SCALE GENOMIC DNA]</scope>
    <source>
        <strain evidence="12 15">CCM 7361</strain>
    </source>
</reference>
<dbReference type="GO" id="GO:0015297">
    <property type="term" value="F:antiporter activity"/>
    <property type="evidence" value="ECO:0007669"/>
    <property type="project" value="UniProtKB-KW"/>
</dbReference>
<evidence type="ECO:0000256" key="9">
    <source>
        <dbReference type="ARBA" id="ARBA00031636"/>
    </source>
</evidence>
<dbReference type="NCBIfam" id="NF001214">
    <property type="entry name" value="PRK00187.1"/>
    <property type="match status" value="1"/>
</dbReference>
<dbReference type="Proteomes" id="UP000198309">
    <property type="component" value="Unassembled WGS sequence"/>
</dbReference>
<evidence type="ECO:0000256" key="1">
    <source>
        <dbReference type="ARBA" id="ARBA00004429"/>
    </source>
</evidence>
<evidence type="ECO:0000256" key="10">
    <source>
        <dbReference type="SAM" id="MobiDB-lite"/>
    </source>
</evidence>
<feature type="transmembrane region" description="Helical" evidence="11">
    <location>
        <begin position="49"/>
        <end position="70"/>
    </location>
</feature>
<feature type="transmembrane region" description="Helical" evidence="11">
    <location>
        <begin position="90"/>
        <end position="113"/>
    </location>
</feature>
<evidence type="ECO:0000256" key="3">
    <source>
        <dbReference type="ARBA" id="ARBA00022449"/>
    </source>
</evidence>
<organism evidence="12 15">
    <name type="scientific">Pseudomonas delhiensis</name>
    <dbReference type="NCBI Taxonomy" id="366289"/>
    <lineage>
        <taxon>Bacteria</taxon>
        <taxon>Pseudomonadati</taxon>
        <taxon>Pseudomonadota</taxon>
        <taxon>Gammaproteobacteria</taxon>
        <taxon>Pseudomonadales</taxon>
        <taxon>Pseudomonadaceae</taxon>
        <taxon>Pseudomonas</taxon>
    </lineage>
</organism>
<gene>
    <name evidence="12" type="ORF">SAMN05216189_100916</name>
    <name evidence="13" type="ORF">SAMN06295949_10677</name>
</gene>
<evidence type="ECO:0000256" key="5">
    <source>
        <dbReference type="ARBA" id="ARBA00022692"/>
    </source>
</evidence>
<dbReference type="PANTHER" id="PTHR43298">
    <property type="entry name" value="MULTIDRUG RESISTANCE PROTEIN NORM-RELATED"/>
    <property type="match status" value="1"/>
</dbReference>
<feature type="region of interest" description="Disordered" evidence="10">
    <location>
        <begin position="16"/>
        <end position="38"/>
    </location>
</feature>
<dbReference type="PANTHER" id="PTHR43298:SF2">
    <property type="entry name" value="FMN_FAD EXPORTER YEEO-RELATED"/>
    <property type="match status" value="1"/>
</dbReference>
<keyword evidence="8 11" id="KW-0472">Membrane</keyword>
<evidence type="ECO:0000313" key="15">
    <source>
        <dbReference type="Proteomes" id="UP000199693"/>
    </source>
</evidence>
<keyword evidence="3" id="KW-0050">Antiport</keyword>
<dbReference type="InterPro" id="IPR050222">
    <property type="entry name" value="MATE_MdtK"/>
</dbReference>
<dbReference type="InterPro" id="IPR002528">
    <property type="entry name" value="MATE_fam"/>
</dbReference>
<evidence type="ECO:0000313" key="13">
    <source>
        <dbReference type="EMBL" id="SNS73330.1"/>
    </source>
</evidence>
<keyword evidence="2" id="KW-0813">Transport</keyword>
<dbReference type="InterPro" id="IPR048279">
    <property type="entry name" value="MdtK-like"/>
</dbReference>
<evidence type="ECO:0000256" key="2">
    <source>
        <dbReference type="ARBA" id="ARBA00022448"/>
    </source>
</evidence>
<evidence type="ECO:0000256" key="4">
    <source>
        <dbReference type="ARBA" id="ARBA00022475"/>
    </source>
</evidence>
<dbReference type="AlphaFoldDB" id="A0A239GW16"/>
<dbReference type="CDD" id="cd13131">
    <property type="entry name" value="MATE_NorM_like"/>
    <property type="match status" value="1"/>
</dbReference>
<dbReference type="GO" id="GO:0042910">
    <property type="term" value="F:xenobiotic transmembrane transporter activity"/>
    <property type="evidence" value="ECO:0007669"/>
    <property type="project" value="InterPro"/>
</dbReference>
<evidence type="ECO:0000256" key="7">
    <source>
        <dbReference type="ARBA" id="ARBA00023065"/>
    </source>
</evidence>
<keyword evidence="4" id="KW-1003">Cell membrane</keyword>
<evidence type="ECO:0000313" key="14">
    <source>
        <dbReference type="Proteomes" id="UP000198309"/>
    </source>
</evidence>
<feature type="transmembrane region" description="Helical" evidence="11">
    <location>
        <begin position="431"/>
        <end position="453"/>
    </location>
</feature>
<sequence length="503" mass="52779">MYCIAFFLLWEGPTPHQNGPIDEPGTRRTRSSPNQTHAMHTPYHTELRAILRLAGPLIAAQLAYVAMVFTDTLMMGKLGPEALAAGGLGASTYAFVSTVCSGVVAATGNLVAIRHGARDSAGAAAATRAGLWVGLGLALLAGSLLWNLEAPLLALGQAPATVHGTMSFLHSILFALPGYLAFMVLRGFTCAIERPGPVMAISVLGALANLGLNYAFLEGWFGLPRLGLAGIGLVTAIVMNALPLILALYLRWHPAYAGYPLLRGLGRPQRGQVAETLRLGLPIGGTYAVESGMFAVATLCMGAIGTTALAAHQIAIQSVYLAFMVPVGISYAVTFRIGQHYGAGRLPEARRAGRVGIGFGALCMFAFALLFWLAPRQVIGLFLDLDQPANQAVVQLAAGLLAIAAWFELFDGLQSIAMGAIRGLKDARTTFLVGLAGYWLAGVPLAWLLAFPFGWGPHGVWWGLAAGLACTALGLCLAFEARTARLLRPAVAPGLSYRPGPAA</sequence>
<dbReference type="NCBIfam" id="TIGR00797">
    <property type="entry name" value="matE"/>
    <property type="match status" value="1"/>
</dbReference>
<feature type="transmembrane region" description="Helical" evidence="11">
    <location>
        <begin position="197"/>
        <end position="216"/>
    </location>
</feature>
<dbReference type="EMBL" id="FNEC01000009">
    <property type="protein sequence ID" value="SDI79807.1"/>
    <property type="molecule type" value="Genomic_DNA"/>
</dbReference>
<proteinExistence type="predicted"/>
<dbReference type="EMBL" id="FZPC01000006">
    <property type="protein sequence ID" value="SNS73330.1"/>
    <property type="molecule type" value="Genomic_DNA"/>
</dbReference>